<evidence type="ECO:0000256" key="1">
    <source>
        <dbReference type="SAM" id="MobiDB-lite"/>
    </source>
</evidence>
<keyword evidence="2" id="KW-0812">Transmembrane</keyword>
<evidence type="ECO:0000313" key="4">
    <source>
        <dbReference type="Proteomes" id="UP000215453"/>
    </source>
</evidence>
<dbReference type="EMBL" id="LT882696">
    <property type="protein sequence ID" value="SMY30620.1"/>
    <property type="molecule type" value="Genomic_DNA"/>
</dbReference>
<dbReference type="AlphaFoldDB" id="A0A1Y6M4A2"/>
<feature type="region of interest" description="Disordered" evidence="1">
    <location>
        <begin position="352"/>
        <end position="402"/>
    </location>
</feature>
<protein>
    <submittedName>
        <fullName evidence="3">Uncharacterized protein</fullName>
    </submittedName>
</protein>
<evidence type="ECO:0000256" key="2">
    <source>
        <dbReference type="SAM" id="Phobius"/>
    </source>
</evidence>
<gene>
    <name evidence="3" type="ORF">ZT1A5_G12075</name>
</gene>
<proteinExistence type="predicted"/>
<name>A0A1Y6M4A2_ZYMTR</name>
<dbReference type="SUPFAM" id="SSF48592">
    <property type="entry name" value="GroEL equatorial domain-like"/>
    <property type="match status" value="1"/>
</dbReference>
<keyword evidence="2" id="KW-1133">Transmembrane helix</keyword>
<dbReference type="InterPro" id="IPR027413">
    <property type="entry name" value="GROEL-like_equatorial_sf"/>
</dbReference>
<sequence>MTSTADLDNQRPIISQCYRLHDLSHLVRDQRYHTERLMAEVSRRKANLLSSRRARPEYISDEDLLRLSNVLDLDAITRSLEDQDRRLEAELGNLLDKMTEYTLDESTGYSRWHHQPGDDAGGGGAAAAALRLAMGLKPHMGFILASGKSGVQASAAIHSSSCDAWMDAAAEPWKSRALQHAGMDNELNERRAAETRFNGTENSAQQDKEVGDGTHDCTWVSLAAESLRRANELVKMRIRPTTIITGYSLAFNAQRGVKVFDRLALPAQAGPTGNDMLCRVPETVAWQTQNGDYPSSWHLLSPSSLSPHRLPHPSLSLLLSITISSVLTKYNDGVFLPSSRLAVYQTTAPHPHPFPHSIHRRRSLRTPTSYKPISPPIRTRPQHHPQENPNETMAPKTALSKPTLDSKAADAKVAAAFRTAQAAHSAASSAATDALHARGLAVKASEDVNAALLEAREARTLAGWAIIAGVVAMWTIVAAGVGVWWCSY</sequence>
<organism evidence="3 4">
    <name type="scientific">Zymoseptoria tritici ST99CH_1A5</name>
    <dbReference type="NCBI Taxonomy" id="1276529"/>
    <lineage>
        <taxon>Eukaryota</taxon>
        <taxon>Fungi</taxon>
        <taxon>Dikarya</taxon>
        <taxon>Ascomycota</taxon>
        <taxon>Pezizomycotina</taxon>
        <taxon>Dothideomycetes</taxon>
        <taxon>Dothideomycetidae</taxon>
        <taxon>Mycosphaerellales</taxon>
        <taxon>Mycosphaerellaceae</taxon>
        <taxon>Zymoseptoria</taxon>
    </lineage>
</organism>
<accession>A0A1Y6M4A2</accession>
<dbReference type="Gene3D" id="1.10.560.10">
    <property type="entry name" value="GroEL-like equatorial domain"/>
    <property type="match status" value="1"/>
</dbReference>
<feature type="transmembrane region" description="Helical" evidence="2">
    <location>
        <begin position="461"/>
        <end position="486"/>
    </location>
</feature>
<dbReference type="Proteomes" id="UP000215453">
    <property type="component" value="Chromosome 21"/>
</dbReference>
<evidence type="ECO:0000313" key="3">
    <source>
        <dbReference type="EMBL" id="SMY30620.1"/>
    </source>
</evidence>
<keyword evidence="2" id="KW-0472">Membrane</keyword>
<reference evidence="3 4" key="1">
    <citation type="submission" date="2016-10" db="EMBL/GenBank/DDBJ databases">
        <authorList>
            <person name="Varghese N."/>
        </authorList>
    </citation>
    <scope>NUCLEOTIDE SEQUENCE [LARGE SCALE GENOMIC DNA]</scope>
</reference>